<dbReference type="SUPFAM" id="SSF52540">
    <property type="entry name" value="P-loop containing nucleoside triphosphate hydrolases"/>
    <property type="match status" value="1"/>
</dbReference>
<dbReference type="Proteomes" id="UP001596203">
    <property type="component" value="Unassembled WGS sequence"/>
</dbReference>
<feature type="domain" description="NACHT" evidence="1">
    <location>
        <begin position="1"/>
        <end position="175"/>
    </location>
</feature>
<dbReference type="PANTHER" id="PTHR10039">
    <property type="entry name" value="AMELOGENIN"/>
    <property type="match status" value="1"/>
</dbReference>
<sequence length="1278" mass="141089">MLLTGHPGTGKTAVVDHLWGSGSKLALPAAAAYYCRADEPATCDPVRFTESLAEQLSVSVPGFAEALKQEVFDPVGRTSQIHLQGSASVQTAHPGASVIGLRVTINAVSPDEALDRLVRRPFERLGLTHRALIVVDALDEAMTYRTSRTLAELVLQQVVRLPVRLFITSRPDERLVETCARLPKSRRVDLIDDAPQNASDLTDYAMYRLRRKVRDLKRRRRLAQQLAREGSGNYLYVYHLTEDIRRGARSLSLVDEVNDFPQGLEELYRQFIEREIRPIGNASGERYWREEIRPLLAVLVAAMEGGFSATQLAEILESTEMAVRDVVRVLGQYLIGGPRGPWRLYHRSFADFLHRGPDPYLDYGEGHRRIARFACAEWRDDWGSCVDSYYLRYLPSHLMLALDSPTVTRAQARVLRDDLYNLARSPAFLDAQRAVAAGVELHLSTIRLAIRSSLAANAYERAAVLGIALIYGRAGADAVSPTQAALSWGVAAGTAKAETYPAQHSLIWHLLMLASFVEHGRSTEVREIVTIIGRDFRRISPEWSVPAAAIVAPIVPLLDEDELRGILQLAGDRMLGYLAFFILEGPHPDWAMVPAVWIIDDGTRARATTEILSRLAYAKDYRQLLPRMASWVTAAYLQGHRRDRKPTRRALARVLKDEIYSEIRESILLAEAAQGNSDKTSEFLQVRIIAALMNGGNDDGQLRHDAEKLLRSRSSDELSCLRCADYLFSQGSTEPAAALLDRVIELTHAERFKAEWEYYGGHEDAFHGPCDVGLRLALIRSLCAQGRLTDALAEAERFRNDAPSELIRALSYLAASDPDTNQPVVAMARQVAADAQTDLDAQAMLVLADGDREAFLTRVAGALGRERTGATAEHLAARAALAWAANRRGDSEPSAALARDVADGYARLPKQRRYTELTTRVVRNLLRAGQPDAAVGVLRAGSEGSAVPRPGSWKTLSIDELLAMDGEIPELRLLLLRPDSPASGHPAAAALLRDPQCRNPDDLLGSPRSTPLAELALLISVARAVGNTTVVSRVEKLLRDRIRNELEVALQETIAVRDGKTTLFSFWPSKVRSAELALRSAEVNDVESCERALYSLSVLGAEAEFAWGFRRAFWGVPRRVYDEHVHEEDTETVRRADFLGLLSNAFQRAGNEAYSTKCYKQALLIADQIKLPLQRSAAFQAMTLTAARCGRYGELRPLWEEAIRVHDAGIAAVAEVLVMAVQRGGEGAPAAREALHEMLMSTGFANLDYLELISMLAVLAPEPGAKIEASVRAAMPNE</sequence>
<evidence type="ECO:0000313" key="2">
    <source>
        <dbReference type="EMBL" id="MFC6022642.1"/>
    </source>
</evidence>
<dbReference type="InterPro" id="IPR007111">
    <property type="entry name" value="NACHT_NTPase"/>
</dbReference>
<organism evidence="2 3">
    <name type="scientific">Plantactinospora solaniradicis</name>
    <dbReference type="NCBI Taxonomy" id="1723736"/>
    <lineage>
        <taxon>Bacteria</taxon>
        <taxon>Bacillati</taxon>
        <taxon>Actinomycetota</taxon>
        <taxon>Actinomycetes</taxon>
        <taxon>Micromonosporales</taxon>
        <taxon>Micromonosporaceae</taxon>
        <taxon>Plantactinospora</taxon>
    </lineage>
</organism>
<accession>A0ABW1KNZ1</accession>
<gene>
    <name evidence="2" type="ORF">ACFP2T_41600</name>
</gene>
<name>A0ABW1KNZ1_9ACTN</name>
<dbReference type="RefSeq" id="WP_377432317.1">
    <property type="nucleotide sequence ID" value="NZ_JBHSPR010000060.1"/>
</dbReference>
<proteinExistence type="predicted"/>
<dbReference type="PROSITE" id="PS50837">
    <property type="entry name" value="NACHT"/>
    <property type="match status" value="1"/>
</dbReference>
<reference evidence="3" key="1">
    <citation type="journal article" date="2019" name="Int. J. Syst. Evol. Microbiol.">
        <title>The Global Catalogue of Microorganisms (GCM) 10K type strain sequencing project: providing services to taxonomists for standard genome sequencing and annotation.</title>
        <authorList>
            <consortium name="The Broad Institute Genomics Platform"/>
            <consortium name="The Broad Institute Genome Sequencing Center for Infectious Disease"/>
            <person name="Wu L."/>
            <person name="Ma J."/>
        </authorList>
    </citation>
    <scope>NUCLEOTIDE SEQUENCE [LARGE SCALE GENOMIC DNA]</scope>
    <source>
        <strain evidence="3">ZS-35-S2</strain>
    </source>
</reference>
<protein>
    <recommendedName>
        <fullName evidence="1">NACHT domain-containing protein</fullName>
    </recommendedName>
</protein>
<comment type="caution">
    <text evidence="2">The sequence shown here is derived from an EMBL/GenBank/DDBJ whole genome shotgun (WGS) entry which is preliminary data.</text>
</comment>
<dbReference type="Gene3D" id="3.40.50.300">
    <property type="entry name" value="P-loop containing nucleotide triphosphate hydrolases"/>
    <property type="match status" value="1"/>
</dbReference>
<dbReference type="PANTHER" id="PTHR10039:SF16">
    <property type="entry name" value="GPI INOSITOL-DEACYLASE"/>
    <property type="match status" value="1"/>
</dbReference>
<keyword evidence="3" id="KW-1185">Reference proteome</keyword>
<evidence type="ECO:0000259" key="1">
    <source>
        <dbReference type="PROSITE" id="PS50837"/>
    </source>
</evidence>
<dbReference type="InterPro" id="IPR027417">
    <property type="entry name" value="P-loop_NTPase"/>
</dbReference>
<dbReference type="EMBL" id="JBHSPR010000060">
    <property type="protein sequence ID" value="MFC6022642.1"/>
    <property type="molecule type" value="Genomic_DNA"/>
</dbReference>
<evidence type="ECO:0000313" key="3">
    <source>
        <dbReference type="Proteomes" id="UP001596203"/>
    </source>
</evidence>